<evidence type="ECO:0000259" key="4">
    <source>
        <dbReference type="Pfam" id="PF01494"/>
    </source>
</evidence>
<sequence length="513" mass="54292">MDNPVVVVGAGPIGLVIGCELLGQGVAVRIVDAVREHSAHSRATSIWPRPLELLRRIGVADRLVEEGHRVQGVAYFSDHKPLATAWLDRLGDTPYPFAIGLSQHRTEALLLQRLVELGGKVERGVRLEWLDASGPRARLRFALADGGTEEVEAPWVIGADGAHSTVRKQLGIAFDGSRLPINFAITDAELTGDIAPDLVSYCYTAQGGLGLAPISPTRHRIAVSVPPQLADETPSRAFFQRIVEERGPGGVRLGELEFSTVFKVHVRTAQRFSSGRAFLAGDAAHLMSPAGGQGMNTGLLDASNLGWKLGGVLRGTLDPSVLDTYDTERRAAVHAVTRSTSLQTRWGALTKPSQLAVRDALVRAAGRTGLLQWQLAPKIGQLDATYRTGRPLGRPGAAAPGDRLPVLLGEGAAVSGPSWAAISGRDYAVLLHPGRARPADWQRTCAAIRAVVGAETEVVEAPSRVRGPLLTALGPRPAAALVRPDGHLHTLLPSPTPAAVAIALTAARHAVTG</sequence>
<evidence type="ECO:0000256" key="2">
    <source>
        <dbReference type="ARBA" id="ARBA00022630"/>
    </source>
</evidence>
<feature type="domain" description="FAD-binding" evidence="4">
    <location>
        <begin position="4"/>
        <end position="339"/>
    </location>
</feature>
<dbReference type="Gene3D" id="3.30.70.2450">
    <property type="match status" value="1"/>
</dbReference>
<dbReference type="PANTHER" id="PTHR43004">
    <property type="entry name" value="TRK SYSTEM POTASSIUM UPTAKE PROTEIN"/>
    <property type="match status" value="1"/>
</dbReference>
<dbReference type="InterPro" id="IPR036188">
    <property type="entry name" value="FAD/NAD-bd_sf"/>
</dbReference>
<dbReference type="SUPFAM" id="SSF51905">
    <property type="entry name" value="FAD/NAD(P)-binding domain"/>
    <property type="match status" value="1"/>
</dbReference>
<organism evidence="5">
    <name type="scientific">Streptantibioticus silvisoli</name>
    <dbReference type="NCBI Taxonomy" id="2705255"/>
    <lineage>
        <taxon>Bacteria</taxon>
        <taxon>Bacillati</taxon>
        <taxon>Actinomycetota</taxon>
        <taxon>Actinomycetes</taxon>
        <taxon>Kitasatosporales</taxon>
        <taxon>Streptomycetaceae</taxon>
        <taxon>Streptantibioticus</taxon>
    </lineage>
</organism>
<dbReference type="EMBL" id="JABXJJ020000004">
    <property type="protein sequence ID" value="MDI5968516.1"/>
    <property type="molecule type" value="Genomic_DNA"/>
</dbReference>
<dbReference type="RefSeq" id="WP_282698490.1">
    <property type="nucleotide sequence ID" value="NZ_JABXJJ020000004.1"/>
</dbReference>
<dbReference type="PANTHER" id="PTHR43004:SF19">
    <property type="entry name" value="BINDING MONOOXYGENASE, PUTATIVE (JCVI)-RELATED"/>
    <property type="match status" value="1"/>
</dbReference>
<keyword evidence="5" id="KW-0503">Monooxygenase</keyword>
<gene>
    <name evidence="5" type="ORF">POF50_004005</name>
</gene>
<name>A0AA90JW37_9ACTN</name>
<dbReference type="InterPro" id="IPR050641">
    <property type="entry name" value="RIFMO-like"/>
</dbReference>
<dbReference type="PRINTS" id="PR00420">
    <property type="entry name" value="RNGMNOXGNASE"/>
</dbReference>
<keyword evidence="2" id="KW-0285">Flavoprotein</keyword>
<protein>
    <submittedName>
        <fullName evidence="5">FAD-dependent monooxygenase</fullName>
    </submittedName>
</protein>
<evidence type="ECO:0000256" key="1">
    <source>
        <dbReference type="ARBA" id="ARBA00001974"/>
    </source>
</evidence>
<comment type="cofactor">
    <cofactor evidence="1">
        <name>FAD</name>
        <dbReference type="ChEBI" id="CHEBI:57692"/>
    </cofactor>
</comment>
<dbReference type="AlphaFoldDB" id="A0AA90JW37"/>
<dbReference type="GO" id="GO:0016709">
    <property type="term" value="F:oxidoreductase activity, acting on paired donors, with incorporation or reduction of molecular oxygen, NAD(P)H as one donor, and incorporation of one atom of oxygen"/>
    <property type="evidence" value="ECO:0007669"/>
    <property type="project" value="UniProtKB-ARBA"/>
</dbReference>
<dbReference type="Pfam" id="PF01494">
    <property type="entry name" value="FAD_binding_3"/>
    <property type="match status" value="1"/>
</dbReference>
<evidence type="ECO:0000256" key="3">
    <source>
        <dbReference type="ARBA" id="ARBA00022827"/>
    </source>
</evidence>
<dbReference type="GO" id="GO:0071949">
    <property type="term" value="F:FAD binding"/>
    <property type="evidence" value="ECO:0007669"/>
    <property type="project" value="InterPro"/>
</dbReference>
<keyword evidence="5" id="KW-0560">Oxidoreductase</keyword>
<proteinExistence type="predicted"/>
<dbReference type="Gene3D" id="3.50.50.60">
    <property type="entry name" value="FAD/NAD(P)-binding domain"/>
    <property type="match status" value="1"/>
</dbReference>
<accession>A0AA90JW37</accession>
<evidence type="ECO:0000313" key="5">
    <source>
        <dbReference type="EMBL" id="MDI5968516.1"/>
    </source>
</evidence>
<reference evidence="5" key="1">
    <citation type="submission" date="2023-05" db="EMBL/GenBank/DDBJ databases">
        <title>Streptantibioticus silvisoli sp. nov., acidotolerant actinomycetes 1 from pine litter.</title>
        <authorList>
            <person name="Swiecimska M."/>
            <person name="Golinska P."/>
            <person name="Sangal V."/>
            <person name="Wachnowicz B."/>
            <person name="Goodfellow M."/>
        </authorList>
    </citation>
    <scope>NUCLEOTIDE SEQUENCE</scope>
    <source>
        <strain evidence="5">SL13</strain>
    </source>
</reference>
<dbReference type="InterPro" id="IPR002938">
    <property type="entry name" value="FAD-bd"/>
</dbReference>
<comment type="caution">
    <text evidence="5">The sequence shown here is derived from an EMBL/GenBank/DDBJ whole genome shotgun (WGS) entry which is preliminary data.</text>
</comment>
<keyword evidence="3" id="KW-0274">FAD</keyword>